<keyword evidence="1" id="KW-0732">Signal</keyword>
<dbReference type="PROSITE" id="PS51257">
    <property type="entry name" value="PROKAR_LIPOPROTEIN"/>
    <property type="match status" value="1"/>
</dbReference>
<dbReference type="RefSeq" id="WP_104516705.1">
    <property type="nucleotide sequence ID" value="NZ_MQVW01000014.1"/>
</dbReference>
<evidence type="ECO:0000313" key="2">
    <source>
        <dbReference type="EMBL" id="PPK92819.1"/>
    </source>
</evidence>
<comment type="caution">
    <text evidence="2">The sequence shown here is derived from an EMBL/GenBank/DDBJ whole genome shotgun (WGS) entry which is preliminary data.</text>
</comment>
<feature type="signal peptide" evidence="1">
    <location>
        <begin position="1"/>
        <end position="19"/>
    </location>
</feature>
<dbReference type="OrthoDB" id="1144320at2"/>
<evidence type="ECO:0008006" key="4">
    <source>
        <dbReference type="Google" id="ProtNLM"/>
    </source>
</evidence>
<dbReference type="Proteomes" id="UP000239002">
    <property type="component" value="Unassembled WGS sequence"/>
</dbReference>
<protein>
    <recommendedName>
        <fullName evidence="4">Outer membrane protein with beta-barrel domain</fullName>
    </recommendedName>
</protein>
<reference evidence="2 3" key="1">
    <citation type="submission" date="2018-02" db="EMBL/GenBank/DDBJ databases">
        <title>Genomic Encyclopedia of Archaeal and Bacterial Type Strains, Phase II (KMG-II): from individual species to whole genera.</title>
        <authorList>
            <person name="Goeker M."/>
        </authorList>
    </citation>
    <scope>NUCLEOTIDE SEQUENCE [LARGE SCALE GENOMIC DNA]</scope>
    <source>
        <strain evidence="2 3">DSM 16809</strain>
    </source>
</reference>
<keyword evidence="3" id="KW-1185">Reference proteome</keyword>
<gene>
    <name evidence="2" type="ORF">LY01_02907</name>
</gene>
<organism evidence="2 3">
    <name type="scientific">Nonlabens xylanidelens</name>
    <dbReference type="NCBI Taxonomy" id="191564"/>
    <lineage>
        <taxon>Bacteria</taxon>
        <taxon>Pseudomonadati</taxon>
        <taxon>Bacteroidota</taxon>
        <taxon>Flavobacteriia</taxon>
        <taxon>Flavobacteriales</taxon>
        <taxon>Flavobacteriaceae</taxon>
        <taxon>Nonlabens</taxon>
    </lineage>
</organism>
<dbReference type="EMBL" id="PTJE01000009">
    <property type="protein sequence ID" value="PPK92819.1"/>
    <property type="molecule type" value="Genomic_DNA"/>
</dbReference>
<proteinExistence type="predicted"/>
<dbReference type="AlphaFoldDB" id="A0A2S6IF33"/>
<evidence type="ECO:0000256" key="1">
    <source>
        <dbReference type="SAM" id="SignalP"/>
    </source>
</evidence>
<name>A0A2S6IF33_9FLAO</name>
<accession>A0A2S6IF33</accession>
<sequence length="212" mass="23816">MKAFLITTIAILAACSLSAQDYYDYDEVDALESSLENSFLKIGVGYWLPNGELSQFIDNSPLFELAYVVLDSKRNRSFELGIQLAVPQQKEFFLITDGIEDFEVEATSVINGYIKFNKYIYQKSNDKLGLGIALGIASIFVDPLETAGTQALDYDSINSVLIAPGLSWDHTFNDSSMVQFSMDVQYTPFKMERAVTRNLNSFSIVPKIAYRF</sequence>
<feature type="chain" id="PRO_5015760335" description="Outer membrane protein with beta-barrel domain" evidence="1">
    <location>
        <begin position="20"/>
        <end position="212"/>
    </location>
</feature>
<evidence type="ECO:0000313" key="3">
    <source>
        <dbReference type="Proteomes" id="UP000239002"/>
    </source>
</evidence>